<dbReference type="InterPro" id="IPR029058">
    <property type="entry name" value="AB_hydrolase_fold"/>
</dbReference>
<gene>
    <name evidence="4" type="ORF">HHI_09757</name>
</gene>
<evidence type="ECO:0000256" key="1">
    <source>
        <dbReference type="ARBA" id="ARBA00022801"/>
    </source>
</evidence>
<dbReference type="Pfam" id="PF00326">
    <property type="entry name" value="Peptidase_S9"/>
    <property type="match status" value="1"/>
</dbReference>
<dbReference type="PRINTS" id="PR00862">
    <property type="entry name" value="PROLIGOPTASE"/>
</dbReference>
<dbReference type="Gene3D" id="3.40.50.1820">
    <property type="entry name" value="alpha/beta hydrolase"/>
    <property type="match status" value="1"/>
</dbReference>
<evidence type="ECO:0000313" key="4">
    <source>
        <dbReference type="EMBL" id="KCZ93672.1"/>
    </source>
</evidence>
<comment type="caution">
    <text evidence="4">The sequence shown here is derived from an EMBL/GenBank/DDBJ whole genome shotgun (WGS) entry which is preliminary data.</text>
</comment>
<dbReference type="PANTHER" id="PTHR42776">
    <property type="entry name" value="SERINE PEPTIDASE S9 FAMILY MEMBER"/>
    <property type="match status" value="1"/>
</dbReference>
<dbReference type="Proteomes" id="UP000025061">
    <property type="component" value="Unassembled WGS sequence"/>
</dbReference>
<keyword evidence="5" id="KW-1185">Reference proteome</keyword>
<dbReference type="GO" id="GO:0006508">
    <property type="term" value="P:proteolysis"/>
    <property type="evidence" value="ECO:0007669"/>
    <property type="project" value="InterPro"/>
</dbReference>
<evidence type="ECO:0000256" key="2">
    <source>
        <dbReference type="SAM" id="SignalP"/>
    </source>
</evidence>
<feature type="chain" id="PRO_5001572601" evidence="2">
    <location>
        <begin position="35"/>
        <end position="663"/>
    </location>
</feature>
<dbReference type="EMBL" id="ARYI01000007">
    <property type="protein sequence ID" value="KCZ93672.1"/>
    <property type="molecule type" value="Genomic_DNA"/>
</dbReference>
<feature type="signal peptide" evidence="2">
    <location>
        <begin position="1"/>
        <end position="34"/>
    </location>
</feature>
<organism evidence="4 5">
    <name type="scientific">Hyphomonas hirschiana VP5</name>
    <dbReference type="NCBI Taxonomy" id="1280951"/>
    <lineage>
        <taxon>Bacteria</taxon>
        <taxon>Pseudomonadati</taxon>
        <taxon>Pseudomonadota</taxon>
        <taxon>Alphaproteobacteria</taxon>
        <taxon>Hyphomonadales</taxon>
        <taxon>Hyphomonadaceae</taxon>
        <taxon>Hyphomonas</taxon>
    </lineage>
</organism>
<dbReference type="AlphaFoldDB" id="A0A059FST4"/>
<dbReference type="SUPFAM" id="SSF53474">
    <property type="entry name" value="alpha/beta-Hydrolases"/>
    <property type="match status" value="1"/>
</dbReference>
<dbReference type="PANTHER" id="PTHR42776:SF27">
    <property type="entry name" value="DIPEPTIDYL PEPTIDASE FAMILY MEMBER 6"/>
    <property type="match status" value="1"/>
</dbReference>
<dbReference type="Gene3D" id="2.120.10.30">
    <property type="entry name" value="TolB, C-terminal domain"/>
    <property type="match status" value="1"/>
</dbReference>
<reference evidence="4 5" key="1">
    <citation type="submission" date="2013-04" db="EMBL/GenBank/DDBJ databases">
        <title>Hyphomonas hirschiana VP5 Genome Sequencing.</title>
        <authorList>
            <person name="Lai Q."/>
            <person name="Shao Z."/>
        </authorList>
    </citation>
    <scope>NUCLEOTIDE SEQUENCE [LARGE SCALE GENOMIC DNA]</scope>
    <source>
        <strain evidence="4 5">VP5</strain>
    </source>
</reference>
<name>A0A059FST4_9PROT</name>
<protein>
    <submittedName>
        <fullName evidence="4">S9A/B/C family peptidase</fullName>
    </submittedName>
</protein>
<feature type="domain" description="Peptidase S9 prolyl oligopeptidase catalytic" evidence="3">
    <location>
        <begin position="455"/>
        <end position="661"/>
    </location>
</feature>
<proteinExistence type="predicted"/>
<keyword evidence="2" id="KW-0732">Signal</keyword>
<evidence type="ECO:0000259" key="3">
    <source>
        <dbReference type="Pfam" id="PF00326"/>
    </source>
</evidence>
<dbReference type="InterPro" id="IPR002470">
    <property type="entry name" value="Peptidase_S9A"/>
</dbReference>
<dbReference type="InterPro" id="IPR001375">
    <property type="entry name" value="Peptidase_S9_cat"/>
</dbReference>
<accession>A0A059FST4</accession>
<sequence>MTDGETAMKPRSLSFVSLAALAAALAACAQTATAPEATLTEAPTAQIAAERVTRGNLVMESIPDIPAEISERLTAYENVRSHAFLDWTGEGGMLITTRFGDTNQLHEVTSPGGARRQLTFFDETVGNATVSPQGGTFLFARDKGGDEYYQGYRFDMETGRITGFTEPGTRNGAPLWSDQGTLAAWARTHPGDPNNDIIIGNPADPASVRVALEGEGAIGPVDWSDDGSKLLLQRYISIAESHLFILDVASGTLTQINADDTVAYSGGALLADGSVLTATDKDSEFTNLVRITPDGAVINYTGEIEWGVSDWELSPDGNTVAFTLNEGGLGTIHLLEIESGLVRPGPTLPVGIASGLGFSRSGDHVGFTFNAATSPADAWSFDVATLNLTRWTEAETGGINADTFVEPTLFDYPNADGMDIPAFIYKPESAGPHPVIISIHGGPEGQSRPGFASPAQYWVNELGLAVVVPNVRGSSGYGKTYVSLDNGLSRKKSVEDIGALLDWIETQPDLDASKVIVYGGSYGGYMVLASMIDYGDRLAGGIDIVGISDFKTFLENTEGYRADLRRAEYGDERYPEIAAFFDEISPLKNASKITKPLLVIQGFNDPRVPYTESEQILEAVKANGVTAWFLMAMDEGHGFRRKSNREAQREAETMFLQEVLGIE</sequence>
<dbReference type="SUPFAM" id="SSF82171">
    <property type="entry name" value="DPP6 N-terminal domain-like"/>
    <property type="match status" value="1"/>
</dbReference>
<dbReference type="PATRIC" id="fig|1280951.3.peg.1969"/>
<keyword evidence="1" id="KW-0378">Hydrolase</keyword>
<evidence type="ECO:0000313" key="5">
    <source>
        <dbReference type="Proteomes" id="UP000025061"/>
    </source>
</evidence>
<dbReference type="InterPro" id="IPR011042">
    <property type="entry name" value="6-blade_b-propeller_TolB-like"/>
</dbReference>
<dbReference type="GO" id="GO:0004252">
    <property type="term" value="F:serine-type endopeptidase activity"/>
    <property type="evidence" value="ECO:0007669"/>
    <property type="project" value="InterPro"/>
</dbReference>